<gene>
    <name evidence="2" type="ORF">ACJMK2_028280</name>
</gene>
<dbReference type="InterPro" id="IPR036116">
    <property type="entry name" value="FN3_sf"/>
</dbReference>
<organism evidence="2 3">
    <name type="scientific">Sinanodonta woodiana</name>
    <name type="common">Chinese pond mussel</name>
    <name type="synonym">Anodonta woodiana</name>
    <dbReference type="NCBI Taxonomy" id="1069815"/>
    <lineage>
        <taxon>Eukaryota</taxon>
        <taxon>Metazoa</taxon>
        <taxon>Spiralia</taxon>
        <taxon>Lophotrochozoa</taxon>
        <taxon>Mollusca</taxon>
        <taxon>Bivalvia</taxon>
        <taxon>Autobranchia</taxon>
        <taxon>Heteroconchia</taxon>
        <taxon>Palaeoheterodonta</taxon>
        <taxon>Unionida</taxon>
        <taxon>Unionoidea</taxon>
        <taxon>Unionidae</taxon>
        <taxon>Unioninae</taxon>
        <taxon>Sinanodonta</taxon>
    </lineage>
</organism>
<evidence type="ECO:0000313" key="3">
    <source>
        <dbReference type="Proteomes" id="UP001634394"/>
    </source>
</evidence>
<dbReference type="Proteomes" id="UP001634394">
    <property type="component" value="Unassembled WGS sequence"/>
</dbReference>
<reference evidence="2 3" key="1">
    <citation type="submission" date="2024-11" db="EMBL/GenBank/DDBJ databases">
        <title>Chromosome-level genome assembly of the freshwater bivalve Anodonta woodiana.</title>
        <authorList>
            <person name="Chen X."/>
        </authorList>
    </citation>
    <scope>NUCLEOTIDE SEQUENCE [LARGE SCALE GENOMIC DNA]</scope>
    <source>
        <strain evidence="2">MN2024</strain>
        <tissue evidence="2">Gills</tissue>
    </source>
</reference>
<comment type="caution">
    <text evidence="2">The sequence shown here is derived from an EMBL/GenBank/DDBJ whole genome shotgun (WGS) entry which is preliminary data.</text>
</comment>
<name>A0ABD3XAJ1_SINWO</name>
<feature type="non-terminal residue" evidence="2">
    <location>
        <position position="1"/>
    </location>
</feature>
<dbReference type="PROSITE" id="PS50853">
    <property type="entry name" value="FN3"/>
    <property type="match status" value="1"/>
</dbReference>
<dbReference type="AlphaFoldDB" id="A0ABD3XAJ1"/>
<evidence type="ECO:0000313" key="2">
    <source>
        <dbReference type="EMBL" id="KAL3881893.1"/>
    </source>
</evidence>
<dbReference type="Gene3D" id="2.60.40.10">
    <property type="entry name" value="Immunoglobulins"/>
    <property type="match status" value="1"/>
</dbReference>
<dbReference type="Pfam" id="PF00041">
    <property type="entry name" value="fn3"/>
    <property type="match status" value="1"/>
</dbReference>
<sequence>PGQPGAINKTSLFHAPNIILNWEASPGLVDNYTVTVTEVNETKSVMNTTLGSNSTRIEVNGLQHGRDYTVVIVANRFDKTSDQRTDYFCTVII</sequence>
<dbReference type="EMBL" id="JBJQND010000003">
    <property type="protein sequence ID" value="KAL3881893.1"/>
    <property type="molecule type" value="Genomic_DNA"/>
</dbReference>
<dbReference type="SUPFAM" id="SSF49265">
    <property type="entry name" value="Fibronectin type III"/>
    <property type="match status" value="1"/>
</dbReference>
<protein>
    <recommendedName>
        <fullName evidence="1">Fibronectin type-III domain-containing protein</fullName>
    </recommendedName>
</protein>
<feature type="non-terminal residue" evidence="2">
    <location>
        <position position="93"/>
    </location>
</feature>
<feature type="domain" description="Fibronectin type-III" evidence="1">
    <location>
        <begin position="1"/>
        <end position="93"/>
    </location>
</feature>
<dbReference type="CDD" id="cd00063">
    <property type="entry name" value="FN3"/>
    <property type="match status" value="1"/>
</dbReference>
<keyword evidence="3" id="KW-1185">Reference proteome</keyword>
<dbReference type="InterPro" id="IPR003961">
    <property type="entry name" value="FN3_dom"/>
</dbReference>
<dbReference type="InterPro" id="IPR013783">
    <property type="entry name" value="Ig-like_fold"/>
</dbReference>
<proteinExistence type="predicted"/>
<evidence type="ECO:0000259" key="1">
    <source>
        <dbReference type="PROSITE" id="PS50853"/>
    </source>
</evidence>
<accession>A0ABD3XAJ1</accession>